<evidence type="ECO:0000256" key="10">
    <source>
        <dbReference type="PROSITE-ProRule" id="PRU00284"/>
    </source>
</evidence>
<dbReference type="CDD" id="cd06225">
    <property type="entry name" value="HAMP"/>
    <property type="match status" value="1"/>
</dbReference>
<evidence type="ECO:0000256" key="8">
    <source>
        <dbReference type="ARBA" id="ARBA00023224"/>
    </source>
</evidence>
<keyword evidence="5 12" id="KW-0812">Transmembrane</keyword>
<dbReference type="GO" id="GO:0006935">
    <property type="term" value="P:chemotaxis"/>
    <property type="evidence" value="ECO:0007669"/>
    <property type="project" value="UniProtKB-KW"/>
</dbReference>
<dbReference type="GO" id="GO:0007165">
    <property type="term" value="P:signal transduction"/>
    <property type="evidence" value="ECO:0007669"/>
    <property type="project" value="UniProtKB-KW"/>
</dbReference>
<dbReference type="InterPro" id="IPR033479">
    <property type="entry name" value="dCache_1"/>
</dbReference>
<feature type="transmembrane region" description="Helical" evidence="12">
    <location>
        <begin position="9"/>
        <end position="32"/>
    </location>
</feature>
<keyword evidence="2" id="KW-1003">Cell membrane</keyword>
<dbReference type="EMBL" id="JABXYM010000002">
    <property type="protein sequence ID" value="MCR6098631.1"/>
    <property type="molecule type" value="Genomic_DNA"/>
</dbReference>
<dbReference type="SUPFAM" id="SSF58104">
    <property type="entry name" value="Methyl-accepting chemotaxis protein (MCP) signaling domain"/>
    <property type="match status" value="1"/>
</dbReference>
<evidence type="ECO:0000259" key="14">
    <source>
        <dbReference type="PROSITE" id="PS50885"/>
    </source>
</evidence>
<feature type="domain" description="Methyl-accepting transducer" evidence="13">
    <location>
        <begin position="377"/>
        <end position="634"/>
    </location>
</feature>
<feature type="transmembrane region" description="Helical" evidence="12">
    <location>
        <begin position="284"/>
        <end position="305"/>
    </location>
</feature>
<dbReference type="Gene3D" id="1.10.287.950">
    <property type="entry name" value="Methyl-accepting chemotaxis protein"/>
    <property type="match status" value="1"/>
</dbReference>
<dbReference type="PROSITE" id="PS50111">
    <property type="entry name" value="CHEMOTAXIS_TRANSDUC_2"/>
    <property type="match status" value="1"/>
</dbReference>
<dbReference type="InterPro" id="IPR003660">
    <property type="entry name" value="HAMP_dom"/>
</dbReference>
<comment type="subcellular location">
    <subcellularLocation>
        <location evidence="1">Cell membrane</location>
        <topology evidence="1">Multi-pass membrane protein</topology>
    </subcellularLocation>
</comment>
<evidence type="ECO:0000256" key="3">
    <source>
        <dbReference type="ARBA" id="ARBA00022481"/>
    </source>
</evidence>
<keyword evidence="11" id="KW-0175">Coiled coil</keyword>
<comment type="similarity">
    <text evidence="9">Belongs to the methyl-accepting chemotaxis (MCP) protein family.</text>
</comment>
<dbReference type="PANTHER" id="PTHR32089:SF114">
    <property type="entry name" value="METHYL-ACCEPTING CHEMOTAXIS PROTEIN MCPB"/>
    <property type="match status" value="1"/>
</dbReference>
<keyword evidence="7 12" id="KW-0472">Membrane</keyword>
<evidence type="ECO:0000256" key="1">
    <source>
        <dbReference type="ARBA" id="ARBA00004651"/>
    </source>
</evidence>
<dbReference type="GO" id="GO:0005886">
    <property type="term" value="C:plasma membrane"/>
    <property type="evidence" value="ECO:0007669"/>
    <property type="project" value="UniProtKB-SubCell"/>
</dbReference>
<dbReference type="InterPro" id="IPR004089">
    <property type="entry name" value="MCPsignal_dom"/>
</dbReference>
<dbReference type="PROSITE" id="PS50885">
    <property type="entry name" value="HAMP"/>
    <property type="match status" value="1"/>
</dbReference>
<evidence type="ECO:0000313" key="16">
    <source>
        <dbReference type="Proteomes" id="UP001057753"/>
    </source>
</evidence>
<keyword evidence="16" id="KW-1185">Reference proteome</keyword>
<dbReference type="CDD" id="cd18774">
    <property type="entry name" value="PDC2_HK_sensor"/>
    <property type="match status" value="1"/>
</dbReference>
<dbReference type="CDD" id="cd12913">
    <property type="entry name" value="PDC1_MCP_like"/>
    <property type="match status" value="1"/>
</dbReference>
<evidence type="ECO:0000256" key="9">
    <source>
        <dbReference type="ARBA" id="ARBA00029447"/>
    </source>
</evidence>
<keyword evidence="4" id="KW-0145">Chemotaxis</keyword>
<feature type="coiled-coil region" evidence="11">
    <location>
        <begin position="406"/>
        <end position="468"/>
    </location>
</feature>
<protein>
    <submittedName>
        <fullName evidence="15">Methyl-accepting chemotaxis protein</fullName>
    </submittedName>
</protein>
<evidence type="ECO:0000256" key="4">
    <source>
        <dbReference type="ARBA" id="ARBA00022500"/>
    </source>
</evidence>
<dbReference type="Proteomes" id="UP001057753">
    <property type="component" value="Unassembled WGS sequence"/>
</dbReference>
<keyword evidence="8 10" id="KW-0807">Transducer</keyword>
<dbReference type="Pfam" id="PF02743">
    <property type="entry name" value="dCache_1"/>
    <property type="match status" value="1"/>
</dbReference>
<evidence type="ECO:0000256" key="7">
    <source>
        <dbReference type="ARBA" id="ARBA00023136"/>
    </source>
</evidence>
<evidence type="ECO:0000259" key="13">
    <source>
        <dbReference type="PROSITE" id="PS50111"/>
    </source>
</evidence>
<feature type="domain" description="HAMP" evidence="14">
    <location>
        <begin position="306"/>
        <end position="358"/>
    </location>
</feature>
<evidence type="ECO:0000256" key="5">
    <source>
        <dbReference type="ARBA" id="ARBA00022692"/>
    </source>
</evidence>
<keyword evidence="3" id="KW-0488">Methylation</keyword>
<sequence>MMQSIKGKLVIFTSSLIIVTMVVTSLIIYFQLSQSIEERVESTAGATAEDLDEFIRTYLEKFSLSTGLLAEDERTVSFLEENGTSTELWESLVTSHETFMQNEEGGQLVYVGLESGEFFSTPEIEVPEGFNAAERPWYMAAVEQPDDIVWTDPYIDAETGELVITVAKAVNVPESGQVVGVQSIDLSLNGLVSLLETRDIGYNGELALIDSEGIIIAHHDQSQVGESMAEDTHLAAVTTAEADAGSISSGGRTAFYEEVDGYGWKVVSIYRDSDLYSELNDTQYTFIIVGIIAVIIAIIASYMAASKLAHPIRQLSDQVKKIAAGDFSIQMKVKGKDEVNQLTHSVNEMSEELRNLIGSIQGSANQCKAMAEELSAVSEETLATSDEISSAINEVAEGASHQAGDIESVNNQMKTLAEQVDRATSQTTEMNGVSQNMKMVNDKGFEQMKELEERTKTSRDEFENVTSAVKELTMKVNDIGQVVDTISQFADQTNLLALNASIEAARAGEHGKGFAVVADEVRKLAEQSISATEKIRANLIEVEKETERVENSMEKANTISADQHRAVSDTHESFTDIIQQIDMLTNTLTDLTEDLRGVDKQKEEILGVIESISKVSEDAAATAEEVSASSMEQTKAIEAVGTTAEQLNDLSTELQKKTNRFQL</sequence>
<dbReference type="Gene3D" id="1.10.8.500">
    <property type="entry name" value="HAMP domain in histidine kinase"/>
    <property type="match status" value="1"/>
</dbReference>
<dbReference type="Pfam" id="PF00672">
    <property type="entry name" value="HAMP"/>
    <property type="match status" value="1"/>
</dbReference>
<evidence type="ECO:0000256" key="11">
    <source>
        <dbReference type="SAM" id="Coils"/>
    </source>
</evidence>
<gene>
    <name evidence="15" type="ORF">HXA33_19160</name>
</gene>
<dbReference type="InterPro" id="IPR029151">
    <property type="entry name" value="Sensor-like_sf"/>
</dbReference>
<keyword evidence="6 12" id="KW-1133">Transmembrane helix</keyword>
<dbReference type="SMART" id="SM00304">
    <property type="entry name" value="HAMP"/>
    <property type="match status" value="1"/>
</dbReference>
<dbReference type="AlphaFoldDB" id="A0A9Q4B5G5"/>
<accession>A0A9Q4B5G5</accession>
<dbReference type="Pfam" id="PF00015">
    <property type="entry name" value="MCPsignal"/>
    <property type="match status" value="1"/>
</dbReference>
<evidence type="ECO:0000256" key="6">
    <source>
        <dbReference type="ARBA" id="ARBA00022989"/>
    </source>
</evidence>
<proteinExistence type="inferred from homology"/>
<dbReference type="RefSeq" id="WP_257823030.1">
    <property type="nucleotide sequence ID" value="NZ_JABXYM010000002.1"/>
</dbReference>
<evidence type="ECO:0000256" key="2">
    <source>
        <dbReference type="ARBA" id="ARBA00022475"/>
    </source>
</evidence>
<name>A0A9Q4B5G5_SALAG</name>
<organism evidence="15 16">
    <name type="scientific">Salipaludibacillus agaradhaerens</name>
    <name type="common">Bacillus agaradhaerens</name>
    <dbReference type="NCBI Taxonomy" id="76935"/>
    <lineage>
        <taxon>Bacteria</taxon>
        <taxon>Bacillati</taxon>
        <taxon>Bacillota</taxon>
        <taxon>Bacilli</taxon>
        <taxon>Bacillales</taxon>
        <taxon>Bacillaceae</taxon>
    </lineage>
</organism>
<evidence type="ECO:0000256" key="12">
    <source>
        <dbReference type="SAM" id="Phobius"/>
    </source>
</evidence>
<evidence type="ECO:0000313" key="15">
    <source>
        <dbReference type="EMBL" id="MCR6098631.1"/>
    </source>
</evidence>
<reference evidence="15" key="1">
    <citation type="submission" date="2020-06" db="EMBL/GenBank/DDBJ databases">
        <title>Insight into the genomes of haloalkaliphilic bacilli from Kenyan soda lakes.</title>
        <authorList>
            <person name="Mwirichia R."/>
            <person name="Villamizar G.C."/>
            <person name="Poehlein A."/>
            <person name="Mugweru J."/>
            <person name="Kipnyargis A."/>
            <person name="Kiplimo D."/>
            <person name="Orwa P."/>
            <person name="Daniel R."/>
        </authorList>
    </citation>
    <scope>NUCLEOTIDE SEQUENCE</scope>
    <source>
        <strain evidence="15">B1096_S55</strain>
    </source>
</reference>
<dbReference type="Gene3D" id="3.30.450.20">
    <property type="entry name" value="PAS domain"/>
    <property type="match status" value="2"/>
</dbReference>
<dbReference type="PANTHER" id="PTHR32089">
    <property type="entry name" value="METHYL-ACCEPTING CHEMOTAXIS PROTEIN MCPB"/>
    <property type="match status" value="1"/>
</dbReference>
<comment type="caution">
    <text evidence="15">The sequence shown here is derived from an EMBL/GenBank/DDBJ whole genome shotgun (WGS) entry which is preliminary data.</text>
</comment>
<dbReference type="SMART" id="SM00283">
    <property type="entry name" value="MA"/>
    <property type="match status" value="1"/>
</dbReference>
<dbReference type="SUPFAM" id="SSF103190">
    <property type="entry name" value="Sensory domain-like"/>
    <property type="match status" value="1"/>
</dbReference>